<dbReference type="Gene3D" id="3.30.9.30">
    <property type="match status" value="1"/>
</dbReference>
<protein>
    <submittedName>
        <fullName evidence="1">Uncharacterized protein</fullName>
    </submittedName>
</protein>
<reference evidence="1 2" key="1">
    <citation type="submission" date="2021-02" db="EMBL/GenBank/DDBJ databases">
        <title>Alicyclobacillus curvatus sp. nov. and Alicyclobacillus mengziensis sp. nov., two acidophilic bacteria isolated from acid mine drainage.</title>
        <authorList>
            <person name="Huang Y."/>
        </authorList>
    </citation>
    <scope>NUCLEOTIDE SEQUENCE [LARGE SCALE GENOMIC DNA]</scope>
    <source>
        <strain evidence="1 2">S30H14</strain>
    </source>
</reference>
<evidence type="ECO:0000313" key="2">
    <source>
        <dbReference type="Proteomes" id="UP000663505"/>
    </source>
</evidence>
<keyword evidence="2" id="KW-1185">Reference proteome</keyword>
<evidence type="ECO:0000313" key="1">
    <source>
        <dbReference type="EMBL" id="QSO45555.1"/>
    </source>
</evidence>
<gene>
    <name evidence="1" type="ORF">JZ786_13330</name>
</gene>
<dbReference type="KEGG" id="afx:JZ786_13330"/>
<sequence length="109" mass="12273">MKTLTRQLLRMDFTLQFGINLLETQRPVNFTAWRGIAVNAHVNGASMCEYVGPGLRFGYVTMSASLTYWFATVNNHLLPADPHVLWSQVAAIARFTRCLGQALQLDNPF</sequence>
<name>A0A9X7VVV7_9BACL</name>
<dbReference type="Proteomes" id="UP000663505">
    <property type="component" value="Chromosome"/>
</dbReference>
<dbReference type="AlphaFoldDB" id="A0A9X7VVV7"/>
<proteinExistence type="predicted"/>
<accession>A0A9X7VVV7</accession>
<dbReference type="EMBL" id="CP071182">
    <property type="protein sequence ID" value="QSO45555.1"/>
    <property type="molecule type" value="Genomic_DNA"/>
</dbReference>
<organism evidence="1 2">
    <name type="scientific">Alicyclobacillus mengziensis</name>
    <dbReference type="NCBI Taxonomy" id="2931921"/>
    <lineage>
        <taxon>Bacteria</taxon>
        <taxon>Bacillati</taxon>
        <taxon>Bacillota</taxon>
        <taxon>Bacilli</taxon>
        <taxon>Bacillales</taxon>
        <taxon>Alicyclobacillaceae</taxon>
        <taxon>Alicyclobacillus</taxon>
    </lineage>
</organism>
<dbReference type="RefSeq" id="WP_206654924.1">
    <property type="nucleotide sequence ID" value="NZ_CP071182.1"/>
</dbReference>